<dbReference type="EMBL" id="DRKP01000129">
    <property type="protein sequence ID" value="HEB96944.1"/>
    <property type="molecule type" value="Genomic_DNA"/>
</dbReference>
<dbReference type="InterPro" id="IPR010621">
    <property type="entry name" value="DUF1214"/>
</dbReference>
<evidence type="ECO:0000259" key="3">
    <source>
        <dbReference type="Pfam" id="PF06863"/>
    </source>
</evidence>
<dbReference type="AlphaFoldDB" id="A0A831RQ57"/>
<sequence length="363" mass="41623">MTTRKFKMKRKLLTGAMLALTFTTGMTQAAECQKRFYAPNWDHQPPVVDAFNYVRAETDLQFRGYADKYDAFGKFAHSRRPYDVNKQVTQSGNRDTLYSFGVFDLSKSPLTVTLPDTGDRYMSLMLVSQDHDIYPAYYAPGKWTFTQEKVGTRYVMFGIRIFANPNDPKDIEAAHRLQDQVKVEQQNKGDLSGIPEWDEQQMMALRKSYNEVGSTLSDSSTFFGVKCDRSYLENAMGVAVGWGGLQRQDALYLPRQVPKNDGKTAYVLTVPKEVPIQEKGFWSVTVYNRDRFMEPNEFNAYSFNNVTAQKNQDGSVTIHFGGDPKAKNFLPIFPGWVYIVRLYRPGREILGGEWKFPEPREAR</sequence>
<evidence type="ECO:0000313" key="4">
    <source>
        <dbReference type="EMBL" id="HEB96944.1"/>
    </source>
</evidence>
<dbReference type="Proteomes" id="UP000886251">
    <property type="component" value="Unassembled WGS sequence"/>
</dbReference>
<feature type="signal peptide" evidence="1">
    <location>
        <begin position="1"/>
        <end position="29"/>
    </location>
</feature>
<dbReference type="Gene3D" id="2.60.120.600">
    <property type="entry name" value="Domain of unknown function DUF1214, C-terminal domain"/>
    <property type="match status" value="1"/>
</dbReference>
<gene>
    <name evidence="4" type="ORF">ENI96_11005</name>
</gene>
<reference evidence="4" key="1">
    <citation type="journal article" date="2020" name="mSystems">
        <title>Genome- and Community-Level Interaction Insights into Carbon Utilization and Element Cycling Functions of Hydrothermarchaeota in Hydrothermal Sediment.</title>
        <authorList>
            <person name="Zhou Z."/>
            <person name="Liu Y."/>
            <person name="Xu W."/>
            <person name="Pan J."/>
            <person name="Luo Z.H."/>
            <person name="Li M."/>
        </authorList>
    </citation>
    <scope>NUCLEOTIDE SEQUENCE [LARGE SCALE GENOMIC DNA]</scope>
    <source>
        <strain evidence="4">HyVt-443</strain>
    </source>
</reference>
<dbReference type="SUPFAM" id="SSF160935">
    <property type="entry name" value="VPA0735-like"/>
    <property type="match status" value="1"/>
</dbReference>
<dbReference type="PANTHER" id="PTHR36509:SF2">
    <property type="entry name" value="BLL3101 PROTEIN"/>
    <property type="match status" value="1"/>
</dbReference>
<dbReference type="InterPro" id="IPR010679">
    <property type="entry name" value="DUF1254"/>
</dbReference>
<dbReference type="Gene3D" id="2.60.40.1610">
    <property type="entry name" value="Domain of unknown function DUF1254"/>
    <property type="match status" value="1"/>
</dbReference>
<dbReference type="InterPro" id="IPR037049">
    <property type="entry name" value="DUF1214_C_sf"/>
</dbReference>
<feature type="chain" id="PRO_5032435168" evidence="1">
    <location>
        <begin position="30"/>
        <end position="363"/>
    </location>
</feature>
<protein>
    <submittedName>
        <fullName evidence="4">DUF1214 domain-containing protein</fullName>
    </submittedName>
</protein>
<keyword evidence="1" id="KW-0732">Signal</keyword>
<dbReference type="PANTHER" id="PTHR36509">
    <property type="entry name" value="BLL3101 PROTEIN"/>
    <property type="match status" value="1"/>
</dbReference>
<feature type="domain" description="DUF1254" evidence="3">
    <location>
        <begin position="73"/>
        <end position="184"/>
    </location>
</feature>
<feature type="domain" description="DUF1214" evidence="2">
    <location>
        <begin position="261"/>
        <end position="345"/>
    </location>
</feature>
<comment type="caution">
    <text evidence="4">The sequence shown here is derived from an EMBL/GenBank/DDBJ whole genome shotgun (WGS) entry which is preliminary data.</text>
</comment>
<dbReference type="InterPro" id="IPR037050">
    <property type="entry name" value="DUF1254_sf"/>
</dbReference>
<proteinExistence type="predicted"/>
<evidence type="ECO:0000256" key="1">
    <source>
        <dbReference type="SAM" id="SignalP"/>
    </source>
</evidence>
<organism evidence="4">
    <name type="scientific">Sedimenticola thiotaurini</name>
    <dbReference type="NCBI Taxonomy" id="1543721"/>
    <lineage>
        <taxon>Bacteria</taxon>
        <taxon>Pseudomonadati</taxon>
        <taxon>Pseudomonadota</taxon>
        <taxon>Gammaproteobacteria</taxon>
        <taxon>Chromatiales</taxon>
        <taxon>Sedimenticolaceae</taxon>
        <taxon>Sedimenticola</taxon>
    </lineage>
</organism>
<dbReference type="Pfam" id="PF06863">
    <property type="entry name" value="DUF1254"/>
    <property type="match status" value="1"/>
</dbReference>
<evidence type="ECO:0000259" key="2">
    <source>
        <dbReference type="Pfam" id="PF06742"/>
    </source>
</evidence>
<accession>A0A831RQ57</accession>
<dbReference type="Pfam" id="PF06742">
    <property type="entry name" value="DUF1214"/>
    <property type="match status" value="1"/>
</dbReference>
<name>A0A831RQ57_9GAMM</name>